<protein>
    <recommendedName>
        <fullName evidence="2">IMD domain-containing protein</fullName>
    </recommendedName>
</protein>
<organism evidence="3 4">
    <name type="scientific">Albula glossodonta</name>
    <name type="common">roundjaw bonefish</name>
    <dbReference type="NCBI Taxonomy" id="121402"/>
    <lineage>
        <taxon>Eukaryota</taxon>
        <taxon>Metazoa</taxon>
        <taxon>Chordata</taxon>
        <taxon>Craniata</taxon>
        <taxon>Vertebrata</taxon>
        <taxon>Euteleostomi</taxon>
        <taxon>Actinopterygii</taxon>
        <taxon>Neopterygii</taxon>
        <taxon>Teleostei</taxon>
        <taxon>Albuliformes</taxon>
        <taxon>Albulidae</taxon>
        <taxon>Albula</taxon>
    </lineage>
</organism>
<keyword evidence="4" id="KW-1185">Reference proteome</keyword>
<feature type="domain" description="IMD" evidence="2">
    <location>
        <begin position="130"/>
        <end position="238"/>
    </location>
</feature>
<dbReference type="GO" id="GO:0015629">
    <property type="term" value="C:actin cytoskeleton"/>
    <property type="evidence" value="ECO:0007669"/>
    <property type="project" value="TreeGrafter"/>
</dbReference>
<dbReference type="AlphaFoldDB" id="A0A8T2PLV4"/>
<evidence type="ECO:0000256" key="1">
    <source>
        <dbReference type="SAM" id="MobiDB-lite"/>
    </source>
</evidence>
<dbReference type="PROSITE" id="PS51338">
    <property type="entry name" value="IMD"/>
    <property type="match status" value="1"/>
</dbReference>
<evidence type="ECO:0000313" key="3">
    <source>
        <dbReference type="EMBL" id="KAG9352521.1"/>
    </source>
</evidence>
<dbReference type="GO" id="GO:0030031">
    <property type="term" value="P:cell projection assembly"/>
    <property type="evidence" value="ECO:0007669"/>
    <property type="project" value="TreeGrafter"/>
</dbReference>
<reference evidence="3" key="1">
    <citation type="thesis" date="2021" institute="BYU ScholarsArchive" country="Provo, UT, USA">
        <title>Applications of and Algorithms for Genome Assembly and Genomic Analyses with an Emphasis on Marine Teleosts.</title>
        <authorList>
            <person name="Pickett B.D."/>
        </authorList>
    </citation>
    <scope>NUCLEOTIDE SEQUENCE</scope>
    <source>
        <strain evidence="3">HI-2016</strain>
    </source>
</reference>
<dbReference type="SUPFAM" id="SSF103657">
    <property type="entry name" value="BAR/IMD domain-like"/>
    <property type="match status" value="2"/>
</dbReference>
<feature type="region of interest" description="Disordered" evidence="1">
    <location>
        <begin position="166"/>
        <end position="189"/>
    </location>
</feature>
<dbReference type="InterPro" id="IPR027267">
    <property type="entry name" value="AH/BAR_dom_sf"/>
</dbReference>
<evidence type="ECO:0000259" key="2">
    <source>
        <dbReference type="PROSITE" id="PS51338"/>
    </source>
</evidence>
<accession>A0A8T2PLV4</accession>
<dbReference type="GO" id="GO:0009898">
    <property type="term" value="C:cytoplasmic side of plasma membrane"/>
    <property type="evidence" value="ECO:0007669"/>
    <property type="project" value="TreeGrafter"/>
</dbReference>
<dbReference type="GO" id="GO:0005543">
    <property type="term" value="F:phospholipid binding"/>
    <property type="evidence" value="ECO:0007669"/>
    <property type="project" value="TreeGrafter"/>
</dbReference>
<dbReference type="InterPro" id="IPR013606">
    <property type="entry name" value="I-BAR_dom"/>
</dbReference>
<proteinExistence type="predicted"/>
<dbReference type="OrthoDB" id="10061327at2759"/>
<dbReference type="PANTHER" id="PTHR15708">
    <property type="entry name" value="ACTIN BUNDLING/MISSING IN METASTASIS-RELATED"/>
    <property type="match status" value="1"/>
</dbReference>
<evidence type="ECO:0000313" key="4">
    <source>
        <dbReference type="Proteomes" id="UP000824540"/>
    </source>
</evidence>
<dbReference type="GO" id="GO:0007009">
    <property type="term" value="P:plasma membrane organization"/>
    <property type="evidence" value="ECO:0007669"/>
    <property type="project" value="InterPro"/>
</dbReference>
<dbReference type="EMBL" id="JAFBMS010000005">
    <property type="protein sequence ID" value="KAG9352521.1"/>
    <property type="molecule type" value="Genomic_DNA"/>
</dbReference>
<dbReference type="Proteomes" id="UP000824540">
    <property type="component" value="Unassembled WGS sequence"/>
</dbReference>
<gene>
    <name evidence="3" type="ORF">JZ751_020935</name>
</gene>
<sequence>MEGCDMPRSKLPAHARSGWHMLRWQVESPPLIVHWKNGRMLGRKRTAHGPLSDPGWREISATRDIGSALTRMCMRHRSIEAKLRHFTNKAENDEAYRHLGRDGGGTGVIQQDRTIGWQPPGFPAVARGVALMESLVTPLQDRIEDWKKTANQLDKDHAKEYKRSRHEIKKKSSDTLKLQKKARKGRGDLQPQLDSAMQDVNDMYLLMEETEKQAVRRALVEERGRFCTFISFLQPVVVRKGGSHTTGNPWRLWQEWAERGRSGRSLWLDTLGRNDGGSRR</sequence>
<name>A0A8T2PLV4_9TELE</name>
<comment type="caution">
    <text evidence="3">The sequence shown here is derived from an EMBL/GenBank/DDBJ whole genome shotgun (WGS) entry which is preliminary data.</text>
</comment>
<dbReference type="PANTHER" id="PTHR15708:SF8">
    <property type="entry name" value="PROTEIN MTSS 2"/>
    <property type="match status" value="1"/>
</dbReference>
<dbReference type="Gene3D" id="1.20.1270.60">
    <property type="entry name" value="Arfaptin homology (AH) domain/BAR domain"/>
    <property type="match status" value="2"/>
</dbReference>
<dbReference type="Pfam" id="PF08397">
    <property type="entry name" value="IMD"/>
    <property type="match status" value="2"/>
</dbReference>
<dbReference type="GO" id="GO:0003779">
    <property type="term" value="F:actin binding"/>
    <property type="evidence" value="ECO:0007669"/>
    <property type="project" value="InterPro"/>
</dbReference>
<dbReference type="InterPro" id="IPR030127">
    <property type="entry name" value="MTSS1/MTSS2"/>
</dbReference>